<dbReference type="Proteomes" id="UP001431313">
    <property type="component" value="Unassembled WGS sequence"/>
</dbReference>
<dbReference type="RefSeq" id="WP_258789401.1">
    <property type="nucleotide sequence ID" value="NZ_JANUGQ010000019.1"/>
</dbReference>
<feature type="region of interest" description="Disordered" evidence="2">
    <location>
        <begin position="1"/>
        <end position="239"/>
    </location>
</feature>
<keyword evidence="7" id="KW-1185">Reference proteome</keyword>
<feature type="compositionally biased region" description="Basic and acidic residues" evidence="2">
    <location>
        <begin position="176"/>
        <end position="197"/>
    </location>
</feature>
<dbReference type="Gene3D" id="3.30.70.2390">
    <property type="match status" value="1"/>
</dbReference>
<keyword evidence="3" id="KW-1133">Transmembrane helix</keyword>
<dbReference type="Gene3D" id="3.40.630.190">
    <property type="entry name" value="LCP protein"/>
    <property type="match status" value="1"/>
</dbReference>
<evidence type="ECO:0000313" key="6">
    <source>
        <dbReference type="EMBL" id="MCS0638132.1"/>
    </source>
</evidence>
<dbReference type="Pfam" id="PF03816">
    <property type="entry name" value="LytR_cpsA_psr"/>
    <property type="match status" value="1"/>
</dbReference>
<keyword evidence="3" id="KW-0472">Membrane</keyword>
<dbReference type="PANTHER" id="PTHR33392">
    <property type="entry name" value="POLYISOPRENYL-TEICHOIC ACID--PEPTIDOGLYCAN TEICHOIC ACID TRANSFERASE TAGU"/>
    <property type="match status" value="1"/>
</dbReference>
<gene>
    <name evidence="6" type="ORF">NX801_21235</name>
</gene>
<accession>A0ABT2CM13</accession>
<dbReference type="PANTHER" id="PTHR33392:SF6">
    <property type="entry name" value="POLYISOPRENYL-TEICHOIC ACID--PEPTIDOGLYCAN TEICHOIC ACID TRANSFERASE TAGU"/>
    <property type="match status" value="1"/>
</dbReference>
<organism evidence="6 7">
    <name type="scientific">Streptomyces pyxinae</name>
    <dbReference type="NCBI Taxonomy" id="2970734"/>
    <lineage>
        <taxon>Bacteria</taxon>
        <taxon>Bacillati</taxon>
        <taxon>Actinomycetota</taxon>
        <taxon>Actinomycetes</taxon>
        <taxon>Kitasatosporales</taxon>
        <taxon>Streptomycetaceae</taxon>
        <taxon>Streptomyces</taxon>
    </lineage>
</organism>
<protein>
    <submittedName>
        <fullName evidence="6">LytR C-terminal domain-containing protein</fullName>
    </submittedName>
</protein>
<dbReference type="Pfam" id="PF13399">
    <property type="entry name" value="LytR_C"/>
    <property type="match status" value="1"/>
</dbReference>
<evidence type="ECO:0000256" key="1">
    <source>
        <dbReference type="ARBA" id="ARBA00006068"/>
    </source>
</evidence>
<sequence>MNDQQNPYGSYDPYDPYQQQPVIVGYDAYGRPVYQHPQQPQQTQAPQQAQQAQHPQQAQQPTEYDSYPAQPQVPRRHGHTGQHTGYPGYQEEYPYDPYGGAEAQRQGGAQEQGGRQQGYADHEPYQAQRAAHRAYGTGEAQRRQVGGYGQDPGHDHGQGYEHGYQDPGDRPGAQGHRREPEQEWEHEQRQERPEGQGRRGRRGRPAAVPRPRSGDERPGGPGAGEPGETREAQGEDPEYRTEQFSFIEEPDDGSEDVIDWLKFTESRSERREEAKRRGRNRVVVLAVALALALIGGAGWLWAAGLLPGSDSGTGSGAATATGPQQRSVIVLHLHNTKGDATSTALLVDNATTKRGTTLLLPNALAVADDDGSTTTLGKSVDDDGSSGTREAIGDLLGTRISGTWRLDTPYLENLVELVGGIELTTDTEVPGAKKGEAPLVPRGEDQTLSGRMAVAYATYRAPGEGEDKQLQRFGQVMYGVLRKVSDDPKNATVTVESLAQILDPSLPEKDLGASLAKLAAHAKLGDYKTDVLPVRADGSLSDEAGRSVVKDVLGGSVSAPEQGSAVRVGVKNATGTKDATQDARVVLVNGGYAFVDGGTADPASTSRVVYGDAAQKARAEEVAKTLGLPAETVTKGTAAANADVTVILGKDFRKG</sequence>
<feature type="domain" description="LytR/CpsA/Psr regulator C-terminal" evidence="5">
    <location>
        <begin position="566"/>
        <end position="652"/>
    </location>
</feature>
<evidence type="ECO:0000313" key="7">
    <source>
        <dbReference type="Proteomes" id="UP001431313"/>
    </source>
</evidence>
<comment type="similarity">
    <text evidence="1">Belongs to the LytR/CpsA/Psr (LCP) family.</text>
</comment>
<comment type="caution">
    <text evidence="6">The sequence shown here is derived from an EMBL/GenBank/DDBJ whole genome shotgun (WGS) entry which is preliminary data.</text>
</comment>
<feature type="compositionally biased region" description="Low complexity" evidence="2">
    <location>
        <begin position="35"/>
        <end position="62"/>
    </location>
</feature>
<feature type="domain" description="Cell envelope-related transcriptional attenuator" evidence="4">
    <location>
        <begin position="328"/>
        <end position="484"/>
    </location>
</feature>
<dbReference type="InterPro" id="IPR050922">
    <property type="entry name" value="LytR/CpsA/Psr_CW_biosynth"/>
</dbReference>
<feature type="compositionally biased region" description="Basic and acidic residues" evidence="2">
    <location>
        <begin position="152"/>
        <end position="169"/>
    </location>
</feature>
<proteinExistence type="inferred from homology"/>
<dbReference type="InterPro" id="IPR027381">
    <property type="entry name" value="LytR/CpsA/Psr_C"/>
</dbReference>
<feature type="compositionally biased region" description="Low complexity" evidence="2">
    <location>
        <begin position="98"/>
        <end position="119"/>
    </location>
</feature>
<evidence type="ECO:0000259" key="4">
    <source>
        <dbReference type="Pfam" id="PF03816"/>
    </source>
</evidence>
<reference evidence="6" key="1">
    <citation type="submission" date="2022-08" db="EMBL/GenBank/DDBJ databases">
        <authorList>
            <person name="Somphong A."/>
            <person name="Phongsopitanun W."/>
        </authorList>
    </citation>
    <scope>NUCLEOTIDE SEQUENCE</scope>
    <source>
        <strain evidence="6">LP05-1</strain>
    </source>
</reference>
<dbReference type="InterPro" id="IPR004474">
    <property type="entry name" value="LytR_CpsA_psr"/>
</dbReference>
<evidence type="ECO:0000256" key="2">
    <source>
        <dbReference type="SAM" id="MobiDB-lite"/>
    </source>
</evidence>
<keyword evidence="3" id="KW-0812">Transmembrane</keyword>
<evidence type="ECO:0000256" key="3">
    <source>
        <dbReference type="SAM" id="Phobius"/>
    </source>
</evidence>
<feature type="transmembrane region" description="Helical" evidence="3">
    <location>
        <begin position="282"/>
        <end position="302"/>
    </location>
</feature>
<evidence type="ECO:0000259" key="5">
    <source>
        <dbReference type="Pfam" id="PF13399"/>
    </source>
</evidence>
<name>A0ABT2CM13_9ACTN</name>
<dbReference type="EMBL" id="JANUGQ010000019">
    <property type="protein sequence ID" value="MCS0638132.1"/>
    <property type="molecule type" value="Genomic_DNA"/>
</dbReference>
<feature type="compositionally biased region" description="Basic and acidic residues" evidence="2">
    <location>
        <begin position="227"/>
        <end position="239"/>
    </location>
</feature>